<name>A0A2A9DWQ8_9MICO</name>
<keyword evidence="2" id="KW-0812">Transmembrane</keyword>
<evidence type="ECO:0000313" key="4">
    <source>
        <dbReference type="Proteomes" id="UP000221369"/>
    </source>
</evidence>
<dbReference type="InterPro" id="IPR019734">
    <property type="entry name" value="TPR_rpt"/>
</dbReference>
<dbReference type="Gene3D" id="1.25.40.10">
    <property type="entry name" value="Tetratricopeptide repeat domain"/>
    <property type="match status" value="1"/>
</dbReference>
<reference evidence="3 4" key="1">
    <citation type="submission" date="2017-10" db="EMBL/GenBank/DDBJ databases">
        <title>Sequencing the genomes of 1000 actinobacteria strains.</title>
        <authorList>
            <person name="Klenk H.-P."/>
        </authorList>
    </citation>
    <scope>NUCLEOTIDE SEQUENCE [LARGE SCALE GENOMIC DNA]</scope>
    <source>
        <strain evidence="3 4">DSM 21798</strain>
    </source>
</reference>
<comment type="caution">
    <text evidence="3">The sequence shown here is derived from an EMBL/GenBank/DDBJ whole genome shotgun (WGS) entry which is preliminary data.</text>
</comment>
<feature type="transmembrane region" description="Helical" evidence="2">
    <location>
        <begin position="35"/>
        <end position="55"/>
    </location>
</feature>
<organism evidence="3 4">
    <name type="scientific">Paramicrobacterium agarici</name>
    <dbReference type="NCBI Taxonomy" id="630514"/>
    <lineage>
        <taxon>Bacteria</taxon>
        <taxon>Bacillati</taxon>
        <taxon>Actinomycetota</taxon>
        <taxon>Actinomycetes</taxon>
        <taxon>Micrococcales</taxon>
        <taxon>Microbacteriaceae</taxon>
        <taxon>Paramicrobacterium</taxon>
    </lineage>
</organism>
<dbReference type="AlphaFoldDB" id="A0A2A9DWQ8"/>
<dbReference type="InterPro" id="IPR011990">
    <property type="entry name" value="TPR-like_helical_dom_sf"/>
</dbReference>
<evidence type="ECO:0000256" key="1">
    <source>
        <dbReference type="PROSITE-ProRule" id="PRU00339"/>
    </source>
</evidence>
<proteinExistence type="predicted"/>
<accession>A0A2A9DWQ8</accession>
<keyword evidence="1" id="KW-0802">TPR repeat</keyword>
<evidence type="ECO:0000256" key="2">
    <source>
        <dbReference type="SAM" id="Phobius"/>
    </source>
</evidence>
<keyword evidence="4" id="KW-1185">Reference proteome</keyword>
<dbReference type="PROSITE" id="PS50005">
    <property type="entry name" value="TPR"/>
    <property type="match status" value="1"/>
</dbReference>
<dbReference type="EMBL" id="PDJE01000001">
    <property type="protein sequence ID" value="PFG31033.1"/>
    <property type="molecule type" value="Genomic_DNA"/>
</dbReference>
<protein>
    <submittedName>
        <fullName evidence="3">Uncharacterized protein</fullName>
    </submittedName>
</protein>
<dbReference type="SUPFAM" id="SSF48452">
    <property type="entry name" value="TPR-like"/>
    <property type="match status" value="1"/>
</dbReference>
<keyword evidence="2" id="KW-1133">Transmembrane helix</keyword>
<sequence>MNARVGAIAMAVVLVLYLVLVGQRAVQFVLTGEPIAVAIGVALIVLPLVGVWGLAKELQFGVKSGRLATELDDAGEMPDDLPVLPSGRIDRAAADAAFPAYRARAETEPENWRAWFRLGLVYRGAGDSRRARAAVRRAIRLHDAETKRAGR</sequence>
<dbReference type="Proteomes" id="UP000221369">
    <property type="component" value="Unassembled WGS sequence"/>
</dbReference>
<feature type="repeat" description="TPR" evidence="1">
    <location>
        <begin position="112"/>
        <end position="145"/>
    </location>
</feature>
<keyword evidence="2" id="KW-0472">Membrane</keyword>
<evidence type="ECO:0000313" key="3">
    <source>
        <dbReference type="EMBL" id="PFG31033.1"/>
    </source>
</evidence>
<gene>
    <name evidence="3" type="ORF">ATJ78_1978</name>
</gene>
<dbReference type="RefSeq" id="WP_098407427.1">
    <property type="nucleotide sequence ID" value="NZ_PDJE01000001.1"/>
</dbReference>